<reference evidence="2" key="1">
    <citation type="submission" date="2017-08" db="EMBL/GenBank/DDBJ databases">
        <authorList>
            <person name="Imhoff J.F."/>
            <person name="Rahn T."/>
            <person name="Kuenzel S."/>
            <person name="Neulinger S.C."/>
        </authorList>
    </citation>
    <scope>NUCLEOTIDE SEQUENCE</scope>
    <source>
        <strain evidence="2">DSM 11080</strain>
    </source>
</reference>
<dbReference type="InterPro" id="IPR002716">
    <property type="entry name" value="PIN_dom"/>
</dbReference>
<name>A0AAJ0XAZ4_9GAMM</name>
<reference evidence="2" key="2">
    <citation type="journal article" date="2020" name="Microorganisms">
        <title>Osmotic Adaptation and Compatible Solute Biosynthesis of Phototrophic Bacteria as Revealed from Genome Analyses.</title>
        <authorList>
            <person name="Imhoff J.F."/>
            <person name="Rahn T."/>
            <person name="Kunzel S."/>
            <person name="Keller A."/>
            <person name="Neulinger S.C."/>
        </authorList>
    </citation>
    <scope>NUCLEOTIDE SEQUENCE</scope>
    <source>
        <strain evidence="2">DSM 11080</strain>
    </source>
</reference>
<dbReference type="InterPro" id="IPR029060">
    <property type="entry name" value="PIN-like_dom_sf"/>
</dbReference>
<gene>
    <name evidence="2" type="ORF">CKO40_15090</name>
</gene>
<evidence type="ECO:0000313" key="3">
    <source>
        <dbReference type="Proteomes" id="UP001296776"/>
    </source>
</evidence>
<dbReference type="Proteomes" id="UP001296776">
    <property type="component" value="Unassembled WGS sequence"/>
</dbReference>
<protein>
    <submittedName>
        <fullName evidence="2">Nucleic-acid-binding protein</fullName>
    </submittedName>
</protein>
<proteinExistence type="predicted"/>
<dbReference type="EMBL" id="NRSJ01000029">
    <property type="protein sequence ID" value="MBK1705843.1"/>
    <property type="molecule type" value="Genomic_DNA"/>
</dbReference>
<evidence type="ECO:0000259" key="1">
    <source>
        <dbReference type="Pfam" id="PF01850"/>
    </source>
</evidence>
<organism evidence="2 3">
    <name type="scientific">Halochromatium glycolicum</name>
    <dbReference type="NCBI Taxonomy" id="85075"/>
    <lineage>
        <taxon>Bacteria</taxon>
        <taxon>Pseudomonadati</taxon>
        <taxon>Pseudomonadota</taxon>
        <taxon>Gammaproteobacteria</taxon>
        <taxon>Chromatiales</taxon>
        <taxon>Chromatiaceae</taxon>
        <taxon>Halochromatium</taxon>
    </lineage>
</organism>
<dbReference type="Pfam" id="PF01850">
    <property type="entry name" value="PIN"/>
    <property type="match status" value="1"/>
</dbReference>
<dbReference type="SUPFAM" id="SSF88723">
    <property type="entry name" value="PIN domain-like"/>
    <property type="match status" value="1"/>
</dbReference>
<dbReference type="CDD" id="cd18692">
    <property type="entry name" value="PIN_VapC-like"/>
    <property type="match status" value="1"/>
</dbReference>
<feature type="domain" description="PIN" evidence="1">
    <location>
        <begin position="5"/>
        <end position="115"/>
    </location>
</feature>
<dbReference type="AlphaFoldDB" id="A0AAJ0XAZ4"/>
<sequence length="140" mass="15159">MPADFLDSNIVLYSLAKDDAKQHRALALLAAEAVISTQVLSEVANVMRRKLGYELEAIRAVLLRLMGTAQLHPVAPSTILLALDIAQRYGFSYYDSQILAAAQEAGCTRVYSEDLQHGQVLASGLTIINPWSASSAGDRN</sequence>
<accession>A0AAJ0XAZ4</accession>
<dbReference type="Gene3D" id="3.40.50.1010">
    <property type="entry name" value="5'-nuclease"/>
    <property type="match status" value="1"/>
</dbReference>
<evidence type="ECO:0000313" key="2">
    <source>
        <dbReference type="EMBL" id="MBK1705843.1"/>
    </source>
</evidence>
<keyword evidence="3" id="KW-1185">Reference proteome</keyword>
<dbReference type="RefSeq" id="WP_200347095.1">
    <property type="nucleotide sequence ID" value="NZ_NRSJ01000029.1"/>
</dbReference>
<comment type="caution">
    <text evidence="2">The sequence shown here is derived from an EMBL/GenBank/DDBJ whole genome shotgun (WGS) entry which is preliminary data.</text>
</comment>